<evidence type="ECO:0000313" key="3">
    <source>
        <dbReference type="Proteomes" id="UP000290624"/>
    </source>
</evidence>
<dbReference type="AlphaFoldDB" id="A0A4Q2EK16"/>
<dbReference type="InterPro" id="IPR039422">
    <property type="entry name" value="MarR/SlyA-like"/>
</dbReference>
<feature type="domain" description="HTH marR-type" evidence="1">
    <location>
        <begin position="15"/>
        <end position="146"/>
    </location>
</feature>
<keyword evidence="3" id="KW-1185">Reference proteome</keyword>
<organism evidence="2 3">
    <name type="scientific">Propioniciclava flava</name>
    <dbReference type="NCBI Taxonomy" id="2072026"/>
    <lineage>
        <taxon>Bacteria</taxon>
        <taxon>Bacillati</taxon>
        <taxon>Actinomycetota</taxon>
        <taxon>Actinomycetes</taxon>
        <taxon>Propionibacteriales</taxon>
        <taxon>Propionibacteriaceae</taxon>
        <taxon>Propioniciclava</taxon>
    </lineage>
</organism>
<dbReference type="InterPro" id="IPR000835">
    <property type="entry name" value="HTH_MarR-typ"/>
</dbReference>
<dbReference type="GO" id="GO:0006950">
    <property type="term" value="P:response to stress"/>
    <property type="evidence" value="ECO:0007669"/>
    <property type="project" value="TreeGrafter"/>
</dbReference>
<dbReference type="InterPro" id="IPR036390">
    <property type="entry name" value="WH_DNA-bd_sf"/>
</dbReference>
<dbReference type="OrthoDB" id="9806864at2"/>
<dbReference type="RefSeq" id="WP_129457960.1">
    <property type="nucleotide sequence ID" value="NZ_PPCV01000002.1"/>
</dbReference>
<sequence length="148" mass="15762">MRSDSGPAGPQQDAAAEVLGALVQTSYAVVDAVAAIAARHRLSLTLWRVIAILRDRTPMMSDLAEHLGLDRSTITGLVDRAATRGLLVKTGDPLDRRSVRVRLTAAGQDLARTCAAELSEALSPVLRRLSTSEQEHLGQLLDALDVTG</sequence>
<accession>A0A4Q2EK16</accession>
<dbReference type="PROSITE" id="PS50995">
    <property type="entry name" value="HTH_MARR_2"/>
    <property type="match status" value="1"/>
</dbReference>
<name>A0A4Q2EK16_9ACTN</name>
<reference evidence="2 3" key="1">
    <citation type="submission" date="2018-01" db="EMBL/GenBank/DDBJ databases">
        <title>Lactibacter flavus gen. nov., sp. nov., a novel bacterium of the family Propionibacteriaceae isolated from raw milk and dairy products.</title>
        <authorList>
            <person name="Wenning M."/>
            <person name="Breitenwieser F."/>
            <person name="Huptas C."/>
            <person name="von Neubeck M."/>
            <person name="Busse H.-J."/>
            <person name="Scherer S."/>
        </authorList>
    </citation>
    <scope>NUCLEOTIDE SEQUENCE [LARGE SCALE GENOMIC DNA]</scope>
    <source>
        <strain evidence="2 3">VG341</strain>
    </source>
</reference>
<dbReference type="PANTHER" id="PTHR33164">
    <property type="entry name" value="TRANSCRIPTIONAL REGULATOR, MARR FAMILY"/>
    <property type="match status" value="1"/>
</dbReference>
<dbReference type="Proteomes" id="UP000290624">
    <property type="component" value="Unassembled WGS sequence"/>
</dbReference>
<evidence type="ECO:0000259" key="1">
    <source>
        <dbReference type="PROSITE" id="PS50995"/>
    </source>
</evidence>
<protein>
    <submittedName>
        <fullName evidence="2">MarR family transcriptional regulator</fullName>
    </submittedName>
</protein>
<dbReference type="Pfam" id="PF01047">
    <property type="entry name" value="MarR"/>
    <property type="match status" value="1"/>
</dbReference>
<gene>
    <name evidence="2" type="ORF">C1706_04185</name>
</gene>
<dbReference type="InterPro" id="IPR036388">
    <property type="entry name" value="WH-like_DNA-bd_sf"/>
</dbReference>
<dbReference type="EMBL" id="PPCV01000002">
    <property type="protein sequence ID" value="RXW33062.1"/>
    <property type="molecule type" value="Genomic_DNA"/>
</dbReference>
<dbReference type="PRINTS" id="PR00598">
    <property type="entry name" value="HTHMARR"/>
</dbReference>
<dbReference type="GO" id="GO:0003700">
    <property type="term" value="F:DNA-binding transcription factor activity"/>
    <property type="evidence" value="ECO:0007669"/>
    <property type="project" value="InterPro"/>
</dbReference>
<dbReference type="PANTHER" id="PTHR33164:SF43">
    <property type="entry name" value="HTH-TYPE TRANSCRIPTIONAL REPRESSOR YETL"/>
    <property type="match status" value="1"/>
</dbReference>
<dbReference type="Gene3D" id="1.10.10.10">
    <property type="entry name" value="Winged helix-like DNA-binding domain superfamily/Winged helix DNA-binding domain"/>
    <property type="match status" value="1"/>
</dbReference>
<dbReference type="SUPFAM" id="SSF46785">
    <property type="entry name" value="Winged helix' DNA-binding domain"/>
    <property type="match status" value="1"/>
</dbReference>
<comment type="caution">
    <text evidence="2">The sequence shown here is derived from an EMBL/GenBank/DDBJ whole genome shotgun (WGS) entry which is preliminary data.</text>
</comment>
<proteinExistence type="predicted"/>
<evidence type="ECO:0000313" key="2">
    <source>
        <dbReference type="EMBL" id="RXW33062.1"/>
    </source>
</evidence>
<dbReference type="SMART" id="SM00347">
    <property type="entry name" value="HTH_MARR"/>
    <property type="match status" value="1"/>
</dbReference>